<keyword evidence="3" id="KW-1185">Reference proteome</keyword>
<sequence length="158" mass="18881">MKKNRFTLYLKIWILHITVYYLIFGCILESLEQWYREWPVDWEFAAKIFLSPISGFFGWFDGFPLYVILSVAIFLVMETFEKSNSFYSYIIAVFLSYIPVKYLIYFNRGFPFNIVLRSNQKEQSLEVNLLYAIVPALLISSISVYLLLKKKWSIRKAY</sequence>
<dbReference type="Proteomes" id="UP001634154">
    <property type="component" value="Unassembled WGS sequence"/>
</dbReference>
<feature type="transmembrane region" description="Helical" evidence="1">
    <location>
        <begin position="56"/>
        <end position="77"/>
    </location>
</feature>
<protein>
    <submittedName>
        <fullName evidence="2">Uncharacterized protein</fullName>
    </submittedName>
</protein>
<gene>
    <name evidence="2" type="ORF">ACKW6Q_13865</name>
</gene>
<keyword evidence="1" id="KW-1133">Transmembrane helix</keyword>
<dbReference type="EMBL" id="JBJXVJ010000003">
    <property type="protein sequence ID" value="MFN1218052.1"/>
    <property type="molecule type" value="Genomic_DNA"/>
</dbReference>
<evidence type="ECO:0000313" key="2">
    <source>
        <dbReference type="EMBL" id="MFN1218052.1"/>
    </source>
</evidence>
<name>A0ABW9K4J5_9FLAO</name>
<feature type="transmembrane region" description="Helical" evidence="1">
    <location>
        <begin position="86"/>
        <end position="107"/>
    </location>
</feature>
<reference evidence="2 3" key="1">
    <citation type="submission" date="2024-12" db="EMBL/GenBank/DDBJ databases">
        <title>Draft genome sequence of Chryseobacterium kwangjuense AG447.</title>
        <authorList>
            <person name="Cheptsov V.S."/>
            <person name="Belov A."/>
            <person name="Zavarzina A.G."/>
        </authorList>
    </citation>
    <scope>NUCLEOTIDE SEQUENCE [LARGE SCALE GENOMIC DNA]</scope>
    <source>
        <strain evidence="2 3">AG447</strain>
    </source>
</reference>
<evidence type="ECO:0000256" key="1">
    <source>
        <dbReference type="SAM" id="Phobius"/>
    </source>
</evidence>
<evidence type="ECO:0000313" key="3">
    <source>
        <dbReference type="Proteomes" id="UP001634154"/>
    </source>
</evidence>
<keyword evidence="1" id="KW-0812">Transmembrane</keyword>
<feature type="transmembrane region" description="Helical" evidence="1">
    <location>
        <begin position="127"/>
        <end position="148"/>
    </location>
</feature>
<comment type="caution">
    <text evidence="2">The sequence shown here is derived from an EMBL/GenBank/DDBJ whole genome shotgun (WGS) entry which is preliminary data.</text>
</comment>
<proteinExistence type="predicted"/>
<accession>A0ABW9K4J5</accession>
<dbReference type="PROSITE" id="PS51257">
    <property type="entry name" value="PROKAR_LIPOPROTEIN"/>
    <property type="match status" value="1"/>
</dbReference>
<dbReference type="RefSeq" id="WP_409357125.1">
    <property type="nucleotide sequence ID" value="NZ_JBJXVJ010000003.1"/>
</dbReference>
<keyword evidence="1" id="KW-0472">Membrane</keyword>
<organism evidence="2 3">
    <name type="scientific">Chryseobacterium kwangjuense</name>
    <dbReference type="NCBI Taxonomy" id="267125"/>
    <lineage>
        <taxon>Bacteria</taxon>
        <taxon>Pseudomonadati</taxon>
        <taxon>Bacteroidota</taxon>
        <taxon>Flavobacteriia</taxon>
        <taxon>Flavobacteriales</taxon>
        <taxon>Weeksellaceae</taxon>
        <taxon>Chryseobacterium group</taxon>
        <taxon>Chryseobacterium</taxon>
    </lineage>
</organism>
<feature type="transmembrane region" description="Helical" evidence="1">
    <location>
        <begin position="12"/>
        <end position="31"/>
    </location>
</feature>